<evidence type="ECO:0000256" key="3">
    <source>
        <dbReference type="ARBA" id="ARBA00022912"/>
    </source>
</evidence>
<dbReference type="PANTHER" id="PTHR11668:SF516">
    <property type="entry name" value="SERINE_THREONINE SPECIFIC PROTEIN PHOSPHATASES DOMAIN-CONTAINING PROTEIN"/>
    <property type="match status" value="1"/>
</dbReference>
<gene>
    <name evidence="10" type="ORF">H257_08117</name>
</gene>
<evidence type="ECO:0000256" key="7">
    <source>
        <dbReference type="RuleBase" id="RU004273"/>
    </source>
</evidence>
<keyword evidence="1" id="KW-0479">Metal-binding</keyword>
<proteinExistence type="inferred from homology"/>
<dbReference type="GO" id="GO:0004722">
    <property type="term" value="F:protein serine/threonine phosphatase activity"/>
    <property type="evidence" value="ECO:0007669"/>
    <property type="project" value="UniProtKB-EC"/>
</dbReference>
<dbReference type="GeneID" id="20810113"/>
<dbReference type="InterPro" id="IPR050341">
    <property type="entry name" value="PP1_catalytic_subunit"/>
</dbReference>
<dbReference type="EMBL" id="KI913130">
    <property type="protein sequence ID" value="ETV78625.1"/>
    <property type="molecule type" value="Genomic_DNA"/>
</dbReference>
<evidence type="ECO:0000256" key="6">
    <source>
        <dbReference type="ARBA" id="ARBA00048336"/>
    </source>
</evidence>
<evidence type="ECO:0000256" key="4">
    <source>
        <dbReference type="ARBA" id="ARBA00023211"/>
    </source>
</evidence>
<feature type="region of interest" description="Disordered" evidence="8">
    <location>
        <begin position="309"/>
        <end position="348"/>
    </location>
</feature>
<reference evidence="10" key="1">
    <citation type="submission" date="2013-12" db="EMBL/GenBank/DDBJ databases">
        <title>The Genome Sequence of Aphanomyces astaci APO3.</title>
        <authorList>
            <consortium name="The Broad Institute Genomics Platform"/>
            <person name="Russ C."/>
            <person name="Tyler B."/>
            <person name="van West P."/>
            <person name="Dieguez-Uribeondo J."/>
            <person name="Young S.K."/>
            <person name="Zeng Q."/>
            <person name="Gargeya S."/>
            <person name="Fitzgerald M."/>
            <person name="Abouelleil A."/>
            <person name="Alvarado L."/>
            <person name="Chapman S.B."/>
            <person name="Gainer-Dewar J."/>
            <person name="Goldberg J."/>
            <person name="Griggs A."/>
            <person name="Gujja S."/>
            <person name="Hansen M."/>
            <person name="Howarth C."/>
            <person name="Imamovic A."/>
            <person name="Ireland A."/>
            <person name="Larimer J."/>
            <person name="McCowan C."/>
            <person name="Murphy C."/>
            <person name="Pearson M."/>
            <person name="Poon T.W."/>
            <person name="Priest M."/>
            <person name="Roberts A."/>
            <person name="Saif S."/>
            <person name="Shea T."/>
            <person name="Sykes S."/>
            <person name="Wortman J."/>
            <person name="Nusbaum C."/>
            <person name="Birren B."/>
        </authorList>
    </citation>
    <scope>NUCLEOTIDE SEQUENCE [LARGE SCALE GENOMIC DNA]</scope>
    <source>
        <strain evidence="10">APO3</strain>
    </source>
</reference>
<dbReference type="InterPro" id="IPR029052">
    <property type="entry name" value="Metallo-depent_PP-like"/>
</dbReference>
<dbReference type="InterPro" id="IPR006186">
    <property type="entry name" value="Ser/Thr-sp_prot-phosphatase"/>
</dbReference>
<dbReference type="STRING" id="112090.W4GG40"/>
<evidence type="ECO:0000256" key="5">
    <source>
        <dbReference type="ARBA" id="ARBA00047761"/>
    </source>
</evidence>
<dbReference type="FunFam" id="3.60.21.10:FF:000026">
    <property type="entry name" value="Serine/threonine-protein phosphatase"/>
    <property type="match status" value="1"/>
</dbReference>
<dbReference type="InterPro" id="IPR031675">
    <property type="entry name" value="STPPase_N"/>
</dbReference>
<keyword evidence="2 7" id="KW-0378">Hydrolase</keyword>
<keyword evidence="4" id="KW-0464">Manganese</keyword>
<dbReference type="Pfam" id="PF00149">
    <property type="entry name" value="Metallophos"/>
    <property type="match status" value="1"/>
</dbReference>
<evidence type="ECO:0000256" key="8">
    <source>
        <dbReference type="SAM" id="MobiDB-lite"/>
    </source>
</evidence>
<accession>W4GG40</accession>
<dbReference type="EC" id="3.1.3.16" evidence="7"/>
<evidence type="ECO:0000256" key="1">
    <source>
        <dbReference type="ARBA" id="ARBA00022723"/>
    </source>
</evidence>
<dbReference type="PROSITE" id="PS00125">
    <property type="entry name" value="SER_THR_PHOSPHATASE"/>
    <property type="match status" value="1"/>
</dbReference>
<dbReference type="SUPFAM" id="SSF56300">
    <property type="entry name" value="Metallo-dependent phosphatases"/>
    <property type="match status" value="1"/>
</dbReference>
<organism evidence="10">
    <name type="scientific">Aphanomyces astaci</name>
    <name type="common">Crayfish plague agent</name>
    <dbReference type="NCBI Taxonomy" id="112090"/>
    <lineage>
        <taxon>Eukaryota</taxon>
        <taxon>Sar</taxon>
        <taxon>Stramenopiles</taxon>
        <taxon>Oomycota</taxon>
        <taxon>Saprolegniomycetes</taxon>
        <taxon>Saprolegniales</taxon>
        <taxon>Verrucalvaceae</taxon>
        <taxon>Aphanomyces</taxon>
    </lineage>
</organism>
<keyword evidence="3" id="KW-0904">Protein phosphatase</keyword>
<evidence type="ECO:0000313" key="10">
    <source>
        <dbReference type="EMBL" id="ETV78625.1"/>
    </source>
</evidence>
<dbReference type="OrthoDB" id="57643at2759"/>
<protein>
    <recommendedName>
        <fullName evidence="7">Serine/threonine-protein phosphatase</fullName>
        <ecNumber evidence="7">3.1.3.16</ecNumber>
    </recommendedName>
</protein>
<dbReference type="InterPro" id="IPR004843">
    <property type="entry name" value="Calcineurin-like_PHP"/>
</dbReference>
<dbReference type="PANTHER" id="PTHR11668">
    <property type="entry name" value="SERINE/THREONINE PROTEIN PHOSPHATASE"/>
    <property type="match status" value="1"/>
</dbReference>
<dbReference type="VEuPathDB" id="FungiDB:H257_08117"/>
<dbReference type="Pfam" id="PF16891">
    <property type="entry name" value="STPPase_N"/>
    <property type="match status" value="1"/>
</dbReference>
<name>W4GG40_APHAT</name>
<dbReference type="AlphaFoldDB" id="W4GG40"/>
<dbReference type="GO" id="GO:0005737">
    <property type="term" value="C:cytoplasm"/>
    <property type="evidence" value="ECO:0007669"/>
    <property type="project" value="TreeGrafter"/>
</dbReference>
<dbReference type="GO" id="GO:0046872">
    <property type="term" value="F:metal ion binding"/>
    <property type="evidence" value="ECO:0007669"/>
    <property type="project" value="UniProtKB-KW"/>
</dbReference>
<comment type="catalytic activity">
    <reaction evidence="5">
        <text>O-phospho-L-seryl-[protein] + H2O = L-seryl-[protein] + phosphate</text>
        <dbReference type="Rhea" id="RHEA:20629"/>
        <dbReference type="Rhea" id="RHEA-COMP:9863"/>
        <dbReference type="Rhea" id="RHEA-COMP:11604"/>
        <dbReference type="ChEBI" id="CHEBI:15377"/>
        <dbReference type="ChEBI" id="CHEBI:29999"/>
        <dbReference type="ChEBI" id="CHEBI:43474"/>
        <dbReference type="ChEBI" id="CHEBI:83421"/>
        <dbReference type="EC" id="3.1.3.16"/>
    </reaction>
</comment>
<sequence>MDPARADAIIGRLLNVRHAKPGADAILAVEDLYAVSKAARDIFMSQPMLIELEAPVKICGDIHGQYSDLLRIFDHCGYPPDANYLFLGDYVDRGRQSLETISLLFAYKVRYPTNVFLLRGNHESEDINEQYGFYEECIRRFDHKLYKHFSDTFAWLPVAGVVADRILCMHGGLSPDLEHLQQINSLPRPLSRVEASGIMCDLLWSDPDPTIRGWGDNDRGVSHTFGPDVVDGFLKRHDLDLVCRAHQVVQDGYEFFANRQLVTLFSAPGYCGEFDNKAGVLSVDPDLLLTVQIIDPLLDNKKRRLMHASGNGKHFDSAKRPNTNGSSTSSSTSSTGPSYSSSYSYNKK</sequence>
<dbReference type="GO" id="GO:0005634">
    <property type="term" value="C:nucleus"/>
    <property type="evidence" value="ECO:0007669"/>
    <property type="project" value="TreeGrafter"/>
</dbReference>
<feature type="compositionally biased region" description="Low complexity" evidence="8">
    <location>
        <begin position="321"/>
        <end position="348"/>
    </location>
</feature>
<dbReference type="SMART" id="SM00156">
    <property type="entry name" value="PP2Ac"/>
    <property type="match status" value="1"/>
</dbReference>
<comment type="similarity">
    <text evidence="7">Belongs to the PPP phosphatase family.</text>
</comment>
<feature type="domain" description="Serine/threonine specific protein phosphatases" evidence="9">
    <location>
        <begin position="118"/>
        <end position="123"/>
    </location>
</feature>
<comment type="catalytic activity">
    <reaction evidence="6 7">
        <text>O-phospho-L-threonyl-[protein] + H2O = L-threonyl-[protein] + phosphate</text>
        <dbReference type="Rhea" id="RHEA:47004"/>
        <dbReference type="Rhea" id="RHEA-COMP:11060"/>
        <dbReference type="Rhea" id="RHEA-COMP:11605"/>
        <dbReference type="ChEBI" id="CHEBI:15377"/>
        <dbReference type="ChEBI" id="CHEBI:30013"/>
        <dbReference type="ChEBI" id="CHEBI:43474"/>
        <dbReference type="ChEBI" id="CHEBI:61977"/>
        <dbReference type="EC" id="3.1.3.16"/>
    </reaction>
</comment>
<evidence type="ECO:0000259" key="9">
    <source>
        <dbReference type="PROSITE" id="PS00125"/>
    </source>
</evidence>
<evidence type="ECO:0000256" key="2">
    <source>
        <dbReference type="ARBA" id="ARBA00022801"/>
    </source>
</evidence>
<dbReference type="PRINTS" id="PR00114">
    <property type="entry name" value="STPHPHTASE"/>
</dbReference>
<dbReference type="RefSeq" id="XP_009832206.1">
    <property type="nucleotide sequence ID" value="XM_009833904.1"/>
</dbReference>
<dbReference type="Gene3D" id="3.60.21.10">
    <property type="match status" value="1"/>
</dbReference>